<reference evidence="1 2" key="1">
    <citation type="submission" date="2022-11" db="EMBL/GenBank/DDBJ databases">
        <title>Draft genome sequence of Saccharopolyspora sp. WRP15-2 isolated from rhizosphere soils of wild rice in Thailand.</title>
        <authorList>
            <person name="Duangmal K."/>
            <person name="Kammanee S."/>
            <person name="Muangham S."/>
        </authorList>
    </citation>
    <scope>NUCLEOTIDE SEQUENCE [LARGE SCALE GENOMIC DNA]</scope>
    <source>
        <strain evidence="1 2">WRP15-2</strain>
    </source>
</reference>
<evidence type="ECO:0000313" key="2">
    <source>
        <dbReference type="Proteomes" id="UP001210380"/>
    </source>
</evidence>
<dbReference type="RefSeq" id="WP_270946836.1">
    <property type="nucleotide sequence ID" value="NZ_JAQGLA010000002.1"/>
</dbReference>
<proteinExistence type="predicted"/>
<protein>
    <submittedName>
        <fullName evidence="1">Uncharacterized protein</fullName>
    </submittedName>
</protein>
<comment type="caution">
    <text evidence="1">The sequence shown here is derived from an EMBL/GenBank/DDBJ whole genome shotgun (WGS) entry which is preliminary data.</text>
</comment>
<name>A0ABT4URW3_9PSEU</name>
<sequence>MEPDNVTDCQASRCGRPSSNGAALCESCTMQLEADLRMAHSLAGDLNVALTRQHRFGSSIGVVVRGGERPLPVNLRASDAAAELQRELSTWCHDLAGLRALRVDAPETVSGLASWLLRHLSEVQAHPAAGLVADGIGRVVAAAVRVVDRPVDRWYAGRCGCGEDLYARARTGQVQCSACRAVYDIGTRREQLLAAIEDQLATTTELCRALTLLGRPLKAEQVRKWAERGKLVQKAPHPADPKHLPRYRVGDVVQLLQMRDAA</sequence>
<accession>A0ABT4URW3</accession>
<evidence type="ECO:0000313" key="1">
    <source>
        <dbReference type="EMBL" id="MDA3624273.1"/>
    </source>
</evidence>
<organism evidence="1 2">
    <name type="scientific">Saccharopolyspora oryzae</name>
    <dbReference type="NCBI Taxonomy" id="2997343"/>
    <lineage>
        <taxon>Bacteria</taxon>
        <taxon>Bacillati</taxon>
        <taxon>Actinomycetota</taxon>
        <taxon>Actinomycetes</taxon>
        <taxon>Pseudonocardiales</taxon>
        <taxon>Pseudonocardiaceae</taxon>
        <taxon>Saccharopolyspora</taxon>
    </lineage>
</organism>
<dbReference type="EMBL" id="JAQGLA010000002">
    <property type="protein sequence ID" value="MDA3624273.1"/>
    <property type="molecule type" value="Genomic_DNA"/>
</dbReference>
<keyword evidence="2" id="KW-1185">Reference proteome</keyword>
<gene>
    <name evidence="1" type="ORF">OU415_02425</name>
</gene>
<dbReference type="Proteomes" id="UP001210380">
    <property type="component" value="Unassembled WGS sequence"/>
</dbReference>